<dbReference type="Proteomes" id="UP000887566">
    <property type="component" value="Unplaced"/>
</dbReference>
<reference evidence="4" key="1">
    <citation type="submission" date="2022-11" db="UniProtKB">
        <authorList>
            <consortium name="WormBaseParasite"/>
        </authorList>
    </citation>
    <scope>IDENTIFICATION</scope>
</reference>
<evidence type="ECO:0000256" key="2">
    <source>
        <dbReference type="SAM" id="Phobius"/>
    </source>
</evidence>
<feature type="transmembrane region" description="Helical" evidence="2">
    <location>
        <begin position="72"/>
        <end position="91"/>
    </location>
</feature>
<keyword evidence="2" id="KW-1133">Transmembrane helix</keyword>
<name>A0A914VQI9_9BILA</name>
<evidence type="ECO:0000256" key="1">
    <source>
        <dbReference type="SAM" id="MobiDB-lite"/>
    </source>
</evidence>
<keyword evidence="2" id="KW-0472">Membrane</keyword>
<organism evidence="3 4">
    <name type="scientific">Plectus sambesii</name>
    <dbReference type="NCBI Taxonomy" id="2011161"/>
    <lineage>
        <taxon>Eukaryota</taxon>
        <taxon>Metazoa</taxon>
        <taxon>Ecdysozoa</taxon>
        <taxon>Nematoda</taxon>
        <taxon>Chromadorea</taxon>
        <taxon>Plectida</taxon>
        <taxon>Plectina</taxon>
        <taxon>Plectoidea</taxon>
        <taxon>Plectidae</taxon>
        <taxon>Plectus</taxon>
    </lineage>
</organism>
<keyword evidence="3" id="KW-1185">Reference proteome</keyword>
<sequence>MAPQVKNEAALRELASERACQMRLQKAREEMKKKWRIPKLDAKNAKQPVLSAPAAPTEKPTKPRISKPLSRLLTITVVMLIVFNCFIPSSATGVMDNGPMICHHKRHVTFSLSEQQSCPNVEISLSRQEDVRLALCKHNDVAYQAKASVEASVSSDKEV</sequence>
<dbReference type="WBParaSite" id="PSAMB.scaffold2303size24040.g17293.t1">
    <property type="protein sequence ID" value="PSAMB.scaffold2303size24040.g17293.t1"/>
    <property type="gene ID" value="PSAMB.scaffold2303size24040.g17293"/>
</dbReference>
<keyword evidence="2" id="KW-0812">Transmembrane</keyword>
<feature type="region of interest" description="Disordered" evidence="1">
    <location>
        <begin position="43"/>
        <end position="64"/>
    </location>
</feature>
<evidence type="ECO:0000313" key="4">
    <source>
        <dbReference type="WBParaSite" id="PSAMB.scaffold2303size24040.g17293.t1"/>
    </source>
</evidence>
<evidence type="ECO:0000313" key="3">
    <source>
        <dbReference type="Proteomes" id="UP000887566"/>
    </source>
</evidence>
<accession>A0A914VQI9</accession>
<proteinExistence type="predicted"/>
<protein>
    <submittedName>
        <fullName evidence="4">Uncharacterized protein</fullName>
    </submittedName>
</protein>
<dbReference type="AlphaFoldDB" id="A0A914VQI9"/>